<dbReference type="Gene3D" id="3.40.640.10">
    <property type="entry name" value="Type I PLP-dependent aspartate aminotransferase-like (Major domain)"/>
    <property type="match status" value="1"/>
</dbReference>
<name>A0A101HQL2_9BACT</name>
<dbReference type="PIRSF" id="PIRSF000390">
    <property type="entry name" value="PLP_StrS"/>
    <property type="match status" value="1"/>
</dbReference>
<evidence type="ECO:0000256" key="3">
    <source>
        <dbReference type="RuleBase" id="RU004508"/>
    </source>
</evidence>
<comment type="caution">
    <text evidence="4">The sequence shown here is derived from an EMBL/GenBank/DDBJ whole genome shotgun (WGS) entry which is preliminary data.</text>
</comment>
<dbReference type="InterPro" id="IPR000653">
    <property type="entry name" value="DegT/StrS_aminotransferase"/>
</dbReference>
<comment type="similarity">
    <text evidence="3">Belongs to the DegT/DnrJ/EryC1 family.</text>
</comment>
<evidence type="ECO:0000313" key="5">
    <source>
        <dbReference type="Proteomes" id="UP000054092"/>
    </source>
</evidence>
<evidence type="ECO:0000256" key="1">
    <source>
        <dbReference type="PIRSR" id="PIRSR000390-1"/>
    </source>
</evidence>
<feature type="active site" description="Proton acceptor" evidence="1">
    <location>
        <position position="197"/>
    </location>
</feature>
<dbReference type="GO" id="GO:0030170">
    <property type="term" value="F:pyridoxal phosphate binding"/>
    <property type="evidence" value="ECO:0007669"/>
    <property type="project" value="TreeGrafter"/>
</dbReference>
<evidence type="ECO:0000313" key="4">
    <source>
        <dbReference type="EMBL" id="KUK81246.1"/>
    </source>
</evidence>
<dbReference type="InterPro" id="IPR015422">
    <property type="entry name" value="PyrdxlP-dep_Trfase_small"/>
</dbReference>
<dbReference type="InterPro" id="IPR015424">
    <property type="entry name" value="PyrdxlP-dep_Trfase"/>
</dbReference>
<proteinExistence type="inferred from homology"/>
<dbReference type="SUPFAM" id="SSF53383">
    <property type="entry name" value="PLP-dependent transferases"/>
    <property type="match status" value="1"/>
</dbReference>
<dbReference type="PANTHER" id="PTHR30244:SF39">
    <property type="entry name" value="BLR3650 PROTEIN"/>
    <property type="match status" value="1"/>
</dbReference>
<accession>A0A101HQL2</accession>
<sequence length="386" mass="43369">MFIPLSRPDITEREISAVTELMSSGILSIGPKVAEFEERFAEYIGVEHAVAVNSGTSALHLIVRSLDLKQDQTVITSSFTFVSSANVAVYEGAVPVFADIDEATYNISPETLEDALAYYSKNGLNTGQIELGPFIPDVFMAVDIFGHPLEWDGIEGVCNRHGVKIIEDSCEALGSSFMGRRTGTFGLAGAFAFYPNKQITTGEGGIIVTDDSKIAELSKSMRNQGRGTSENWLEHVRLGYNYRMDEMSAALGLEQLKRIDEILAKRQRVADRYEKLLSKIDGVETPFVADYATSIGWFVYVIRLDEKIERDNFMKYLNDNGVQCRDYFRPIHLQPFYMTKFGFKNGMFPVTEELARRTVAIPFFNNLSEEEQQFVAHTIEKALEYN</sequence>
<dbReference type="Proteomes" id="UP000054092">
    <property type="component" value="Unassembled WGS sequence"/>
</dbReference>
<dbReference type="Pfam" id="PF01041">
    <property type="entry name" value="DegT_DnrJ_EryC1"/>
    <property type="match status" value="1"/>
</dbReference>
<dbReference type="CDD" id="cd00616">
    <property type="entry name" value="AHBA_syn"/>
    <property type="match status" value="1"/>
</dbReference>
<dbReference type="AlphaFoldDB" id="A0A101HQL2"/>
<dbReference type="InterPro" id="IPR015421">
    <property type="entry name" value="PyrdxlP-dep_Trfase_major"/>
</dbReference>
<dbReference type="PANTHER" id="PTHR30244">
    <property type="entry name" value="TRANSAMINASE"/>
    <property type="match status" value="1"/>
</dbReference>
<dbReference type="GO" id="GO:0000271">
    <property type="term" value="P:polysaccharide biosynthetic process"/>
    <property type="evidence" value="ECO:0007669"/>
    <property type="project" value="TreeGrafter"/>
</dbReference>
<feature type="modified residue" description="N6-(pyridoxal phosphate)lysine" evidence="2">
    <location>
        <position position="197"/>
    </location>
</feature>
<dbReference type="EMBL" id="LGGP01000071">
    <property type="protein sequence ID" value="KUK81246.1"/>
    <property type="molecule type" value="Genomic_DNA"/>
</dbReference>
<reference evidence="5" key="1">
    <citation type="journal article" date="2015" name="MBio">
        <title>Genome-Resolved Metagenomic Analysis Reveals Roles for Candidate Phyla and Other Microbial Community Members in Biogeochemical Transformations in Oil Reservoirs.</title>
        <authorList>
            <person name="Hu P."/>
            <person name="Tom L."/>
            <person name="Singh A."/>
            <person name="Thomas B.C."/>
            <person name="Baker B.J."/>
            <person name="Piceno Y.M."/>
            <person name="Andersen G.L."/>
            <person name="Banfield J.F."/>
        </authorList>
    </citation>
    <scope>NUCLEOTIDE SEQUENCE [LARGE SCALE GENOMIC DNA]</scope>
</reference>
<dbReference type="Gene3D" id="3.90.1150.10">
    <property type="entry name" value="Aspartate Aminotransferase, domain 1"/>
    <property type="match status" value="1"/>
</dbReference>
<dbReference type="GO" id="GO:0008483">
    <property type="term" value="F:transaminase activity"/>
    <property type="evidence" value="ECO:0007669"/>
    <property type="project" value="TreeGrafter"/>
</dbReference>
<gene>
    <name evidence="4" type="ORF">XD94_0551</name>
</gene>
<evidence type="ECO:0000256" key="2">
    <source>
        <dbReference type="PIRSR" id="PIRSR000390-2"/>
    </source>
</evidence>
<dbReference type="PATRIC" id="fig|1184387.3.peg.898"/>
<protein>
    <submittedName>
        <fullName evidence="4">Glutamine--scyllo-inositol transaminase</fullName>
    </submittedName>
</protein>
<keyword evidence="2 3" id="KW-0663">Pyridoxal phosphate</keyword>
<organism evidence="4 5">
    <name type="scientific">Mesotoga prima</name>
    <dbReference type="NCBI Taxonomy" id="1184387"/>
    <lineage>
        <taxon>Bacteria</taxon>
        <taxon>Thermotogati</taxon>
        <taxon>Thermotogota</taxon>
        <taxon>Thermotogae</taxon>
        <taxon>Kosmotogales</taxon>
        <taxon>Kosmotogaceae</taxon>
        <taxon>Mesotoga</taxon>
    </lineage>
</organism>